<dbReference type="OrthoDB" id="3648309at2759"/>
<dbReference type="InterPro" id="IPR051633">
    <property type="entry name" value="AceTr"/>
</dbReference>
<dbReference type="GO" id="GO:0015123">
    <property type="term" value="F:acetate transmembrane transporter activity"/>
    <property type="evidence" value="ECO:0007669"/>
    <property type="project" value="TreeGrafter"/>
</dbReference>
<feature type="transmembrane region" description="Helical" evidence="6">
    <location>
        <begin position="181"/>
        <end position="201"/>
    </location>
</feature>
<reference evidence="7 8" key="1">
    <citation type="journal article" date="2018" name="IMA Fungus">
        <title>IMA Genome-F 9: Draft genome sequence of Annulohypoxylon stygium, Aspergillus mulundensis, Berkeleyomyces basicola (syn. Thielaviopsis basicola), Ceratocystis smalleyi, two Cercospora beticola strains, Coleophoma cylindrospora, Fusarium fracticaudum, Phialophora cf. hyalina, and Morchella septimelata.</title>
        <authorList>
            <person name="Wingfield B.D."/>
            <person name="Bills G.F."/>
            <person name="Dong Y."/>
            <person name="Huang W."/>
            <person name="Nel W.J."/>
            <person name="Swalarsk-Parry B.S."/>
            <person name="Vaghefi N."/>
            <person name="Wilken P.M."/>
            <person name="An Z."/>
            <person name="de Beer Z.W."/>
            <person name="De Vos L."/>
            <person name="Chen L."/>
            <person name="Duong T.A."/>
            <person name="Gao Y."/>
            <person name="Hammerbacher A."/>
            <person name="Kikkert J.R."/>
            <person name="Li Y."/>
            <person name="Li H."/>
            <person name="Li K."/>
            <person name="Li Q."/>
            <person name="Liu X."/>
            <person name="Ma X."/>
            <person name="Naidoo K."/>
            <person name="Pethybridge S.J."/>
            <person name="Sun J."/>
            <person name="Steenkamp E.T."/>
            <person name="van der Nest M.A."/>
            <person name="van Wyk S."/>
            <person name="Wingfield M.J."/>
            <person name="Xiong C."/>
            <person name="Yue Q."/>
            <person name="Zhang X."/>
        </authorList>
    </citation>
    <scope>NUCLEOTIDE SEQUENCE [LARGE SCALE GENOMIC DNA]</scope>
    <source>
        <strain evidence="7 8">DSM 5745</strain>
    </source>
</reference>
<feature type="transmembrane region" description="Helical" evidence="6">
    <location>
        <begin position="213"/>
        <end position="233"/>
    </location>
</feature>
<keyword evidence="5 6" id="KW-0472">Membrane</keyword>
<evidence type="ECO:0000313" key="8">
    <source>
        <dbReference type="Proteomes" id="UP000256690"/>
    </source>
</evidence>
<evidence type="ECO:0000313" key="7">
    <source>
        <dbReference type="EMBL" id="RDW79206.1"/>
    </source>
</evidence>
<dbReference type="PANTHER" id="PTHR31123:SF1">
    <property type="entry name" value="ACCUMULATION OF DYADS PROTEIN 2-RELATED"/>
    <property type="match status" value="1"/>
</dbReference>
<dbReference type="GO" id="GO:0005886">
    <property type="term" value="C:plasma membrane"/>
    <property type="evidence" value="ECO:0007669"/>
    <property type="project" value="TreeGrafter"/>
</dbReference>
<comment type="similarity">
    <text evidence="2">Belongs to the acetate uptake transporter (AceTr) (TC 2.A.96) family.</text>
</comment>
<evidence type="ECO:0000256" key="1">
    <source>
        <dbReference type="ARBA" id="ARBA00004141"/>
    </source>
</evidence>
<name>A0A3D8RYU6_9EURO</name>
<protein>
    <submittedName>
        <fullName evidence="7">Uncharacterized protein</fullName>
    </submittedName>
</protein>
<feature type="transmembrane region" description="Helical" evidence="6">
    <location>
        <begin position="157"/>
        <end position="175"/>
    </location>
</feature>
<dbReference type="NCBIfam" id="NF038013">
    <property type="entry name" value="AceTr_1"/>
    <property type="match status" value="1"/>
</dbReference>
<dbReference type="EMBL" id="PVWQ01000006">
    <property type="protein sequence ID" value="RDW79206.1"/>
    <property type="molecule type" value="Genomic_DNA"/>
</dbReference>
<evidence type="ECO:0000256" key="3">
    <source>
        <dbReference type="ARBA" id="ARBA00022692"/>
    </source>
</evidence>
<comment type="caution">
    <text evidence="7">The sequence shown here is derived from an EMBL/GenBank/DDBJ whole genome shotgun (WGS) entry which is preliminary data.</text>
</comment>
<keyword evidence="4 6" id="KW-1133">Transmembrane helix</keyword>
<gene>
    <name evidence="7" type="ORF">DSM5745_06058</name>
</gene>
<proteinExistence type="inferred from homology"/>
<feature type="transmembrane region" description="Helical" evidence="6">
    <location>
        <begin position="85"/>
        <end position="105"/>
    </location>
</feature>
<dbReference type="PANTHER" id="PTHR31123">
    <property type="entry name" value="ACCUMULATION OF DYADS PROTEIN 2-RELATED"/>
    <property type="match status" value="1"/>
</dbReference>
<dbReference type="AlphaFoldDB" id="A0A3D8RYU6"/>
<dbReference type="InterPro" id="IPR000791">
    <property type="entry name" value="Gpr1/Fun34/SatP-like"/>
</dbReference>
<accession>A0A3D8RYU6</accession>
<dbReference type="STRING" id="1810919.A0A3D8RYU6"/>
<evidence type="ECO:0000256" key="5">
    <source>
        <dbReference type="ARBA" id="ARBA00023136"/>
    </source>
</evidence>
<dbReference type="Pfam" id="PF01184">
    <property type="entry name" value="Gpr1_Fun34_YaaH"/>
    <property type="match status" value="1"/>
</dbReference>
<dbReference type="Proteomes" id="UP000256690">
    <property type="component" value="Unassembled WGS sequence"/>
</dbReference>
<organism evidence="7 8">
    <name type="scientific">Aspergillus mulundensis</name>
    <dbReference type="NCBI Taxonomy" id="1810919"/>
    <lineage>
        <taxon>Eukaryota</taxon>
        <taxon>Fungi</taxon>
        <taxon>Dikarya</taxon>
        <taxon>Ascomycota</taxon>
        <taxon>Pezizomycotina</taxon>
        <taxon>Eurotiomycetes</taxon>
        <taxon>Eurotiomycetidae</taxon>
        <taxon>Eurotiales</taxon>
        <taxon>Aspergillaceae</taxon>
        <taxon>Aspergillus</taxon>
        <taxon>Aspergillus subgen. Nidulantes</taxon>
    </lineage>
</organism>
<evidence type="ECO:0000256" key="4">
    <source>
        <dbReference type="ARBA" id="ARBA00022989"/>
    </source>
</evidence>
<keyword evidence="8" id="KW-1185">Reference proteome</keyword>
<sequence>MADTSIDHASHLEKGLAGGGSPPTFAHLDRTHTAGGHVNDRSQPGLPVVHRTFANPSPLGLLSFATGIFLVSALGLHARGVETPNVLLGVLIFFGGCGQFLAAIMEFFTGNTFSATLWASYSAFNFSYAMIYIPGTGILAAYTDVETGALNPEFNQAVAIYLWAWFIVNTLYVIAAVRSSWVLFIDLAILSLGFLLLAVAYMTGDQDVMTAGYSVLMITAGISYWAGCAGLWAGGTTPINLPMFPMYKEHQ</sequence>
<comment type="subcellular location">
    <subcellularLocation>
        <location evidence="1">Membrane</location>
        <topology evidence="1">Multi-pass membrane protein</topology>
    </subcellularLocation>
</comment>
<dbReference type="RefSeq" id="XP_026603906.1">
    <property type="nucleotide sequence ID" value="XM_026748074.1"/>
</dbReference>
<dbReference type="GeneID" id="38116428"/>
<evidence type="ECO:0000256" key="6">
    <source>
        <dbReference type="SAM" id="Phobius"/>
    </source>
</evidence>
<feature type="transmembrane region" description="Helical" evidence="6">
    <location>
        <begin position="59"/>
        <end position="78"/>
    </location>
</feature>
<feature type="transmembrane region" description="Helical" evidence="6">
    <location>
        <begin position="125"/>
        <end position="145"/>
    </location>
</feature>
<evidence type="ECO:0000256" key="2">
    <source>
        <dbReference type="ARBA" id="ARBA00005587"/>
    </source>
</evidence>
<keyword evidence="3 6" id="KW-0812">Transmembrane</keyword>